<organism evidence="1 2">
    <name type="scientific">Dermacentor silvarum</name>
    <name type="common">Tick</name>
    <dbReference type="NCBI Taxonomy" id="543639"/>
    <lineage>
        <taxon>Eukaryota</taxon>
        <taxon>Metazoa</taxon>
        <taxon>Ecdysozoa</taxon>
        <taxon>Arthropoda</taxon>
        <taxon>Chelicerata</taxon>
        <taxon>Arachnida</taxon>
        <taxon>Acari</taxon>
        <taxon>Parasitiformes</taxon>
        <taxon>Ixodida</taxon>
        <taxon>Ixodoidea</taxon>
        <taxon>Ixodidae</taxon>
        <taxon>Rhipicephalinae</taxon>
        <taxon>Dermacentor</taxon>
    </lineage>
</organism>
<name>A0ACB8CHK5_DERSI</name>
<evidence type="ECO:0000313" key="1">
    <source>
        <dbReference type="EMBL" id="KAH7942151.1"/>
    </source>
</evidence>
<comment type="caution">
    <text evidence="1">The sequence shown here is derived from an EMBL/GenBank/DDBJ whole genome shotgun (WGS) entry which is preliminary data.</text>
</comment>
<reference evidence="1" key="1">
    <citation type="submission" date="2020-05" db="EMBL/GenBank/DDBJ databases">
        <title>Large-scale comparative analyses of tick genomes elucidate their genetic diversity and vector capacities.</title>
        <authorList>
            <person name="Jia N."/>
            <person name="Wang J."/>
            <person name="Shi W."/>
            <person name="Du L."/>
            <person name="Sun Y."/>
            <person name="Zhan W."/>
            <person name="Jiang J."/>
            <person name="Wang Q."/>
            <person name="Zhang B."/>
            <person name="Ji P."/>
            <person name="Sakyi L.B."/>
            <person name="Cui X."/>
            <person name="Yuan T."/>
            <person name="Jiang B."/>
            <person name="Yang W."/>
            <person name="Lam T.T.-Y."/>
            <person name="Chang Q."/>
            <person name="Ding S."/>
            <person name="Wang X."/>
            <person name="Zhu J."/>
            <person name="Ruan X."/>
            <person name="Zhao L."/>
            <person name="Wei J."/>
            <person name="Que T."/>
            <person name="Du C."/>
            <person name="Cheng J."/>
            <person name="Dai P."/>
            <person name="Han X."/>
            <person name="Huang E."/>
            <person name="Gao Y."/>
            <person name="Liu J."/>
            <person name="Shao H."/>
            <person name="Ye R."/>
            <person name="Li L."/>
            <person name="Wei W."/>
            <person name="Wang X."/>
            <person name="Wang C."/>
            <person name="Yang T."/>
            <person name="Huo Q."/>
            <person name="Li W."/>
            <person name="Guo W."/>
            <person name="Chen H."/>
            <person name="Zhou L."/>
            <person name="Ni X."/>
            <person name="Tian J."/>
            <person name="Zhou Y."/>
            <person name="Sheng Y."/>
            <person name="Liu T."/>
            <person name="Pan Y."/>
            <person name="Xia L."/>
            <person name="Li J."/>
            <person name="Zhao F."/>
            <person name="Cao W."/>
        </authorList>
    </citation>
    <scope>NUCLEOTIDE SEQUENCE</scope>
    <source>
        <strain evidence="1">Dsil-2018</strain>
    </source>
</reference>
<proteinExistence type="predicted"/>
<dbReference type="EMBL" id="CM023476">
    <property type="protein sequence ID" value="KAH7942151.1"/>
    <property type="molecule type" value="Genomic_DNA"/>
</dbReference>
<dbReference type="Proteomes" id="UP000821865">
    <property type="component" value="Chromosome 7"/>
</dbReference>
<gene>
    <name evidence="1" type="ORF">HPB49_021250</name>
</gene>
<protein>
    <submittedName>
        <fullName evidence="1">Uncharacterized protein</fullName>
    </submittedName>
</protein>
<sequence length="184" mass="18617">MEPQMQARFSLPVVVINREGLYVIIAVLGVSILGCACVLAYSLGNYGKLKKNAEEVRNYIAHRGIKATAGEHGGGEQTAAGVDAATSDAHSVTARTPVGAGSSLGAGQNTSAFVSVVRSVSDTFVVAAKQEDSCAAASETPHFDATSSGGRSGVNDSSSAGEVVTTHESSSAVAADVSWNSAGR</sequence>
<keyword evidence="2" id="KW-1185">Reference proteome</keyword>
<evidence type="ECO:0000313" key="2">
    <source>
        <dbReference type="Proteomes" id="UP000821865"/>
    </source>
</evidence>
<accession>A0ACB8CHK5</accession>